<evidence type="ECO:0000313" key="2">
    <source>
        <dbReference type="EMBL" id="AEM91724.1"/>
    </source>
</evidence>
<name>G3LWW3_9CAUD</name>
<proteinExistence type="predicted"/>
<reference evidence="2 3" key="1">
    <citation type="journal article" date="2012" name="J. Virol.">
        <title>Complete Genome Sequences of 138 Mycobacteriophages.</title>
        <authorList>
            <consortium name="the Science Education Alliance Phage Hunters Advancing Genomics and Evolutionary Science Program"/>
            <consortium name="the KwaZulu-Natal Research Institute for Tuberculosis and HIV Mycobacterial Genetics Course Students"/>
            <consortium name="the Phage Hunters Integrating Research and Education Program"/>
            <person name="Hatfull G.F."/>
        </authorList>
    </citation>
    <scope>NUCLEOTIDE SEQUENCE [LARGE SCALE GENOMIC DNA]</scope>
</reference>
<dbReference type="Proteomes" id="UP000008526">
    <property type="component" value="Segment"/>
</dbReference>
<accession>G3LWW3</accession>
<feature type="region of interest" description="Disordered" evidence="1">
    <location>
        <begin position="16"/>
        <end position="57"/>
    </location>
</feature>
<evidence type="ECO:0000313" key="3">
    <source>
        <dbReference type="Proteomes" id="UP000008526"/>
    </source>
</evidence>
<dbReference type="RefSeq" id="YP_009015990.1">
    <property type="nucleotide sequence ID" value="NC_023720.1"/>
</dbReference>
<dbReference type="GeneID" id="18563918"/>
<gene>
    <name evidence="2" type="primary">4</name>
    <name evidence="2" type="ORF">PERSEUS_4</name>
</gene>
<organism evidence="2 3">
    <name type="scientific">Mycobacterium phage Perseus</name>
    <dbReference type="NCBI Taxonomy" id="2922996"/>
    <lineage>
        <taxon>Viruses</taxon>
        <taxon>Duplodnaviria</taxon>
        <taxon>Heunggongvirae</taxon>
        <taxon>Uroviricota</taxon>
        <taxon>Caudoviricetes</taxon>
        <taxon>Fromanvirus</taxon>
        <taxon>Fromanvirus perseus</taxon>
    </lineage>
</organism>
<dbReference type="EMBL" id="JN572689">
    <property type="protein sequence ID" value="AEM91724.1"/>
    <property type="molecule type" value="Genomic_DNA"/>
</dbReference>
<sequence length="57" mass="6108">MTTAVLVLRNRCKGLGRVPAPPGPGRHFGRAPDPARVTDLPGRRGQPVTKSGRPWPV</sequence>
<protein>
    <submittedName>
        <fullName evidence="2">Uncharacterized protein</fullName>
    </submittedName>
</protein>
<keyword evidence="3" id="KW-1185">Reference proteome</keyword>
<dbReference type="KEGG" id="vg:18563918"/>
<evidence type="ECO:0000256" key="1">
    <source>
        <dbReference type="SAM" id="MobiDB-lite"/>
    </source>
</evidence>